<keyword evidence="3" id="KW-1185">Reference proteome</keyword>
<feature type="signal peptide" evidence="1">
    <location>
        <begin position="1"/>
        <end position="28"/>
    </location>
</feature>
<dbReference type="RefSeq" id="WP_311365461.1">
    <property type="nucleotide sequence ID" value="NZ_JAVRIC010000016.1"/>
</dbReference>
<dbReference type="Proteomes" id="UP001254608">
    <property type="component" value="Unassembled WGS sequence"/>
</dbReference>
<comment type="caution">
    <text evidence="2">The sequence shown here is derived from an EMBL/GenBank/DDBJ whole genome shotgun (WGS) entry which is preliminary data.</text>
</comment>
<evidence type="ECO:0000313" key="3">
    <source>
        <dbReference type="Proteomes" id="UP001254608"/>
    </source>
</evidence>
<evidence type="ECO:0000256" key="1">
    <source>
        <dbReference type="SAM" id="SignalP"/>
    </source>
</evidence>
<evidence type="ECO:0000313" key="2">
    <source>
        <dbReference type="EMBL" id="MDT0498072.1"/>
    </source>
</evidence>
<organism evidence="2 3">
    <name type="scientific">Banduia mediterranea</name>
    <dbReference type="NCBI Taxonomy" id="3075609"/>
    <lineage>
        <taxon>Bacteria</taxon>
        <taxon>Pseudomonadati</taxon>
        <taxon>Pseudomonadota</taxon>
        <taxon>Gammaproteobacteria</taxon>
        <taxon>Nevskiales</taxon>
        <taxon>Algiphilaceae</taxon>
        <taxon>Banduia</taxon>
    </lineage>
</organism>
<protein>
    <recommendedName>
        <fullName evidence="4">Lipoprotein</fullName>
    </recommendedName>
</protein>
<gene>
    <name evidence="2" type="ORF">RM530_11960</name>
</gene>
<keyword evidence="1" id="KW-0732">Signal</keyword>
<reference evidence="2 3" key="1">
    <citation type="submission" date="2023-09" db="EMBL/GenBank/DDBJ databases">
        <authorList>
            <person name="Rey-Velasco X."/>
        </authorList>
    </citation>
    <scope>NUCLEOTIDE SEQUENCE [LARGE SCALE GENOMIC DNA]</scope>
    <source>
        <strain evidence="2 3">W345</strain>
    </source>
</reference>
<accession>A0ABU2WLZ3</accession>
<proteinExistence type="predicted"/>
<name>A0ABU2WLZ3_9GAMM</name>
<dbReference type="EMBL" id="JAVRIC010000016">
    <property type="protein sequence ID" value="MDT0498072.1"/>
    <property type="molecule type" value="Genomic_DNA"/>
</dbReference>
<evidence type="ECO:0008006" key="4">
    <source>
        <dbReference type="Google" id="ProtNLM"/>
    </source>
</evidence>
<feature type="chain" id="PRO_5046510913" description="Lipoprotein" evidence="1">
    <location>
        <begin position="29"/>
        <end position="161"/>
    </location>
</feature>
<sequence length="161" mass="17187">MFLTVLLKPRALALGVVALLACSPSANHAEGEAITTDDSNTGTSAPAGAEDQIRAWAFERHGGETQIFQIFFGDFTEDGAADALAWVLYPTGGNSSALDAALFRNENGRMVYFRSVAEVFGSKPRDVAFAPGRITLTTTMPQPGEPRCCPSGSQDWTIETK</sequence>